<protein>
    <submittedName>
        <fullName evidence="2">Uncharacterized protein</fullName>
    </submittedName>
</protein>
<dbReference type="STRING" id="1236517.ADJ77_11260"/>
<keyword evidence="1" id="KW-0472">Membrane</keyword>
<accession>A0A0K1NNS6</accession>
<dbReference type="Proteomes" id="UP000682005">
    <property type="component" value="Chromosome 2"/>
</dbReference>
<dbReference type="EMBL" id="CP012075">
    <property type="protein sequence ID" value="AKU70341.1"/>
    <property type="molecule type" value="Genomic_DNA"/>
</dbReference>
<evidence type="ECO:0000313" key="2">
    <source>
        <dbReference type="EMBL" id="AKU70341.1"/>
    </source>
</evidence>
<sequence length="130" mass="14480">MDSENLLQSEYGNKRPFTVPENYFSELSSRVMVQIPAEEQGHEALTQKPRRALMRRLRPLAVAAMTIGVVLIGFLAYNLFSSRQGNGAALADIDVGQIADMVSVSDDDFEQAADYFMVDEDDMYAYMAGD</sequence>
<evidence type="ECO:0000313" key="4">
    <source>
        <dbReference type="Proteomes" id="UP000060345"/>
    </source>
</evidence>
<dbReference type="Proteomes" id="UP000060345">
    <property type="component" value="Chromosome 2"/>
</dbReference>
<proteinExistence type="predicted"/>
<evidence type="ECO:0000313" key="5">
    <source>
        <dbReference type="Proteomes" id="UP000682005"/>
    </source>
</evidence>
<dbReference type="EMBL" id="CP072369">
    <property type="protein sequence ID" value="QUB85974.1"/>
    <property type="molecule type" value="Genomic_DNA"/>
</dbReference>
<reference evidence="2 4" key="1">
    <citation type="submission" date="2015-07" db="EMBL/GenBank/DDBJ databases">
        <authorList>
            <person name="Noorani M."/>
        </authorList>
    </citation>
    <scope>NUCLEOTIDE SEQUENCE [LARGE SCALE GENOMIC DNA]</scope>
    <source>
        <strain evidence="2 4">W1435</strain>
    </source>
</reference>
<dbReference type="AlphaFoldDB" id="A0A0K1NNS6"/>
<keyword evidence="1" id="KW-1133">Transmembrane helix</keyword>
<reference evidence="3 5" key="2">
    <citation type="submission" date="2021-03" db="EMBL/GenBank/DDBJ databases">
        <title>Human Oral Microbial Genomes.</title>
        <authorList>
            <person name="Johnston C.D."/>
            <person name="Chen T."/>
            <person name="Dewhirst F.E."/>
        </authorList>
    </citation>
    <scope>NUCLEOTIDE SEQUENCE [LARGE SCALE GENOMIC DNA]</scope>
    <source>
        <strain evidence="3 5">W1435</strain>
    </source>
</reference>
<feature type="transmembrane region" description="Helical" evidence="1">
    <location>
        <begin position="60"/>
        <end position="80"/>
    </location>
</feature>
<dbReference type="KEGG" id="pfus:ADJ77_11260"/>
<dbReference type="OrthoDB" id="1121419at2"/>
<evidence type="ECO:0000313" key="3">
    <source>
        <dbReference type="EMBL" id="QUB85974.1"/>
    </source>
</evidence>
<keyword evidence="1" id="KW-0812">Transmembrane</keyword>
<gene>
    <name evidence="2" type="ORF">ADJ77_11260</name>
    <name evidence="3" type="ORF">J5A51_01530</name>
</gene>
<organism evidence="2 4">
    <name type="scientific">Prevotella fusca JCM 17724</name>
    <dbReference type="NCBI Taxonomy" id="1236517"/>
    <lineage>
        <taxon>Bacteria</taxon>
        <taxon>Pseudomonadati</taxon>
        <taxon>Bacteroidota</taxon>
        <taxon>Bacteroidia</taxon>
        <taxon>Bacteroidales</taxon>
        <taxon>Prevotellaceae</taxon>
        <taxon>Prevotella</taxon>
    </lineage>
</organism>
<evidence type="ECO:0000256" key="1">
    <source>
        <dbReference type="SAM" id="Phobius"/>
    </source>
</evidence>
<dbReference type="RefSeq" id="WP_025078671.1">
    <property type="nucleotide sequence ID" value="NZ_BAKO01000021.1"/>
</dbReference>
<keyword evidence="5" id="KW-1185">Reference proteome</keyword>
<name>A0A0K1NNS6_9BACT</name>